<dbReference type="Proteomes" id="UP000482960">
    <property type="component" value="Unassembled WGS sequence"/>
</dbReference>
<dbReference type="RefSeq" id="WP_173078716.1">
    <property type="nucleotide sequence ID" value="NZ_BAABJB010000004.1"/>
</dbReference>
<dbReference type="InterPro" id="IPR007040">
    <property type="entry name" value="Ribosome_modulation_factor"/>
</dbReference>
<keyword evidence="2" id="KW-1185">Reference proteome</keyword>
<reference evidence="1 2" key="2">
    <citation type="submission" date="2020-03" db="EMBL/GenBank/DDBJ databases">
        <authorList>
            <person name="Ichikawa N."/>
            <person name="Kimura A."/>
            <person name="Kitahashi Y."/>
            <person name="Uohara A."/>
        </authorList>
    </citation>
    <scope>NUCLEOTIDE SEQUENCE [LARGE SCALE GENOMIC DNA]</scope>
    <source>
        <strain evidence="1 2">NBRC 108638</strain>
    </source>
</reference>
<dbReference type="EMBL" id="BLPG01000001">
    <property type="protein sequence ID" value="GFJ91688.1"/>
    <property type="molecule type" value="Genomic_DNA"/>
</dbReference>
<organism evidence="1 2">
    <name type="scientific">Phytohabitans rumicis</name>
    <dbReference type="NCBI Taxonomy" id="1076125"/>
    <lineage>
        <taxon>Bacteria</taxon>
        <taxon>Bacillati</taxon>
        <taxon>Actinomycetota</taxon>
        <taxon>Actinomycetes</taxon>
        <taxon>Micromonosporales</taxon>
        <taxon>Micromonosporaceae</taxon>
    </lineage>
</organism>
<dbReference type="NCBIfam" id="NF041886">
    <property type="entry name" value="Rmf_CrpP_fam"/>
    <property type="match status" value="1"/>
</dbReference>
<name>A0A6V8L9L1_9ACTN</name>
<sequence length="61" mass="6553">MKLRERLDAMAAGRRAGLAGRPVTDCPYTQDTPNGRALTLAFVRAYLKVNPEAASAVSFEG</sequence>
<gene>
    <name evidence="1" type="ORF">Prum_053300</name>
</gene>
<comment type="caution">
    <text evidence="1">The sequence shown here is derived from an EMBL/GenBank/DDBJ whole genome shotgun (WGS) entry which is preliminary data.</text>
</comment>
<proteinExistence type="predicted"/>
<accession>A0A6V8L9L1</accession>
<evidence type="ECO:0000313" key="1">
    <source>
        <dbReference type="EMBL" id="GFJ91688.1"/>
    </source>
</evidence>
<dbReference type="Pfam" id="PF04957">
    <property type="entry name" value="RMF"/>
    <property type="match status" value="1"/>
</dbReference>
<dbReference type="AlphaFoldDB" id="A0A6V8L9L1"/>
<protein>
    <submittedName>
        <fullName evidence="1">Uncharacterized protein</fullName>
    </submittedName>
</protein>
<reference evidence="1 2" key="1">
    <citation type="submission" date="2020-03" db="EMBL/GenBank/DDBJ databases">
        <title>Whole genome shotgun sequence of Phytohabitans rumicis NBRC 108638.</title>
        <authorList>
            <person name="Komaki H."/>
            <person name="Tamura T."/>
        </authorList>
    </citation>
    <scope>NUCLEOTIDE SEQUENCE [LARGE SCALE GENOMIC DNA]</scope>
    <source>
        <strain evidence="1 2">NBRC 108638</strain>
    </source>
</reference>
<evidence type="ECO:0000313" key="2">
    <source>
        <dbReference type="Proteomes" id="UP000482960"/>
    </source>
</evidence>